<dbReference type="EMBL" id="BKCJ010000157">
    <property type="protein sequence ID" value="GEU30445.1"/>
    <property type="molecule type" value="Genomic_DNA"/>
</dbReference>
<dbReference type="InterPro" id="IPR053340">
    <property type="entry name" value="PTF2"/>
</dbReference>
<dbReference type="PANTHER" id="PTHR48428:SF1">
    <property type="entry name" value="PLANT-SPECIFIC TFIIB-RELATED PROTEIN PTF2"/>
    <property type="match status" value="1"/>
</dbReference>
<dbReference type="SUPFAM" id="SSF51197">
    <property type="entry name" value="Clavaminate synthase-like"/>
    <property type="match status" value="1"/>
</dbReference>
<dbReference type="GO" id="GO:0017025">
    <property type="term" value="F:TBP-class protein binding"/>
    <property type="evidence" value="ECO:0007669"/>
    <property type="project" value="InterPro"/>
</dbReference>
<reference evidence="2" key="1">
    <citation type="journal article" date="2019" name="Sci. Rep.">
        <title>Draft genome of Tanacetum cinerariifolium, the natural source of mosquito coil.</title>
        <authorList>
            <person name="Yamashiro T."/>
            <person name="Shiraishi A."/>
            <person name="Satake H."/>
            <person name="Nakayama K."/>
        </authorList>
    </citation>
    <scope>NUCLEOTIDE SEQUENCE</scope>
</reference>
<protein>
    <submittedName>
        <fullName evidence="2">Plant-specific TFIIB-related protein PTF2</fullName>
    </submittedName>
</protein>
<dbReference type="Gene3D" id="2.60.120.330">
    <property type="entry name" value="B-lactam Antibiotic, Isopenicillin N Synthase, Chain"/>
    <property type="match status" value="1"/>
</dbReference>
<gene>
    <name evidence="2" type="ORF">Tci_002423</name>
</gene>
<proteinExistence type="predicted"/>
<dbReference type="Gene3D" id="1.10.472.10">
    <property type="entry name" value="Cyclin-like"/>
    <property type="match status" value="2"/>
</dbReference>
<feature type="domain" description="Transcription factor TFIIB cyclin-like" evidence="1">
    <location>
        <begin position="96"/>
        <end position="162"/>
    </location>
</feature>
<organism evidence="2">
    <name type="scientific">Tanacetum cinerariifolium</name>
    <name type="common">Dalmatian daisy</name>
    <name type="synonym">Chrysanthemum cinerariifolium</name>
    <dbReference type="NCBI Taxonomy" id="118510"/>
    <lineage>
        <taxon>Eukaryota</taxon>
        <taxon>Viridiplantae</taxon>
        <taxon>Streptophyta</taxon>
        <taxon>Embryophyta</taxon>
        <taxon>Tracheophyta</taxon>
        <taxon>Spermatophyta</taxon>
        <taxon>Magnoliopsida</taxon>
        <taxon>eudicotyledons</taxon>
        <taxon>Gunneridae</taxon>
        <taxon>Pentapetalae</taxon>
        <taxon>asterids</taxon>
        <taxon>campanulids</taxon>
        <taxon>Asterales</taxon>
        <taxon>Asteraceae</taxon>
        <taxon>Asteroideae</taxon>
        <taxon>Anthemideae</taxon>
        <taxon>Anthemidinae</taxon>
        <taxon>Tanacetum</taxon>
    </lineage>
</organism>
<dbReference type="InterPro" id="IPR013150">
    <property type="entry name" value="TFIIB_cyclin"/>
</dbReference>
<evidence type="ECO:0000259" key="1">
    <source>
        <dbReference type="Pfam" id="PF00382"/>
    </source>
</evidence>
<sequence length="485" mass="54826">MIRLITDDEYGMGKWFHVLVAACVYVVMRKARKWLPLASLCDIAGCDIYELGWMVNRVVQHLEINLPDLDIVGLFGRVVTEMFNKFCIGKEKLARVMKQGVFLLQCMIKWYVLTGRRPVPAVVAVIVFVCELNGVEMSFEDLASEMNVVVGTCKKRYEELLNKLVDVARVCLPWGNDVSIKNIIKNAPMFIQYMEVKSMCKRGNEVMSLEEEGACLDRLVNDCLNCGDDSYCIEDCENDRLERSSDWEIKDLNKIKVSPKCLSKIYLKFVQEYSNIKTLIKRVENNKRERRGKSKLFVDTTDYWKGNSELSKKLFLNKILETDVGFNAMPPSFVNGCLKTETIKGKIQAAKMRIEKIRRPPVVENGGSEGGGVFATAVTFHIGPLQNQLNQWPSQDLLPSWRSLMENYYTSFLSTGKKLSSLIALALNLDDHFFHSVGETGQDGDVVYGASAHSDYGMITLLATDGVPGLHAIIMTLLILKGFRM</sequence>
<dbReference type="Pfam" id="PF00382">
    <property type="entry name" value="TFIIB"/>
    <property type="match status" value="1"/>
</dbReference>
<dbReference type="AlphaFoldDB" id="A0A6L2J3C2"/>
<comment type="caution">
    <text evidence="2">The sequence shown here is derived from an EMBL/GenBank/DDBJ whole genome shotgun (WGS) entry which is preliminary data.</text>
</comment>
<dbReference type="InterPro" id="IPR027443">
    <property type="entry name" value="IPNS-like_sf"/>
</dbReference>
<evidence type="ECO:0000313" key="2">
    <source>
        <dbReference type="EMBL" id="GEU30445.1"/>
    </source>
</evidence>
<name>A0A6L2J3C2_TANCI</name>
<dbReference type="PANTHER" id="PTHR48428">
    <property type="entry name" value="PLANT-SPECIFIC TFIIB-RELATED PROTEIN PTF2"/>
    <property type="match status" value="1"/>
</dbReference>
<dbReference type="InterPro" id="IPR036915">
    <property type="entry name" value="Cyclin-like_sf"/>
</dbReference>
<dbReference type="SUPFAM" id="SSF47954">
    <property type="entry name" value="Cyclin-like"/>
    <property type="match status" value="2"/>
</dbReference>
<accession>A0A6L2J3C2</accession>